<gene>
    <name evidence="5" type="ORF">KQI88_01655</name>
</gene>
<evidence type="ECO:0000259" key="4">
    <source>
        <dbReference type="PROSITE" id="PS50893"/>
    </source>
</evidence>
<dbReference type="CDD" id="cd03230">
    <property type="entry name" value="ABC_DR_subfamily_A"/>
    <property type="match status" value="1"/>
</dbReference>
<comment type="caution">
    <text evidence="5">The sequence shown here is derived from an EMBL/GenBank/DDBJ whole genome shotgun (WGS) entry which is preliminary data.</text>
</comment>
<dbReference type="PANTHER" id="PTHR42939">
    <property type="entry name" value="ABC TRANSPORTER ATP-BINDING PROTEIN ALBC-RELATED"/>
    <property type="match status" value="1"/>
</dbReference>
<dbReference type="Pfam" id="PF00005">
    <property type="entry name" value="ABC_tran"/>
    <property type="match status" value="1"/>
</dbReference>
<dbReference type="SMART" id="SM00382">
    <property type="entry name" value="AAA"/>
    <property type="match status" value="1"/>
</dbReference>
<keyword evidence="3 5" id="KW-0067">ATP-binding</keyword>
<protein>
    <submittedName>
        <fullName evidence="5">ABC transporter ATP-binding protein</fullName>
    </submittedName>
</protein>
<sequence>MKTIDIKGISKEYANTKALDNVTIILEPNKIYGLLGRNGAGKTTLLNLLTNRIFPTEGEITIDGDTVFENDKALKDIFYMTEKNLYPEGEKIKNIFKWTRELYPLFDIEYAKGLSEKFELNINKKVKDLSTGYSSIFKAIIALSSNANIMIFDEPVLGLDANHRDMFYKELIANYNKTPKTMIISTHIIEEVAQVLEEVIIIKKGKLIAKQSVEDLLSCAYTVSGESSNVDKYIEGKKYIGQETIGNFKSVIVLEDIQNKNQVLANELKVEFSKAELQKLFISLTN</sequence>
<dbReference type="PANTHER" id="PTHR42939:SF1">
    <property type="entry name" value="ABC TRANSPORTER ATP-BINDING PROTEIN ALBC-RELATED"/>
    <property type="match status" value="1"/>
</dbReference>
<evidence type="ECO:0000256" key="1">
    <source>
        <dbReference type="ARBA" id="ARBA00022448"/>
    </source>
</evidence>
<dbReference type="InterPro" id="IPR003439">
    <property type="entry name" value="ABC_transporter-like_ATP-bd"/>
</dbReference>
<dbReference type="RefSeq" id="WP_216414624.1">
    <property type="nucleotide sequence ID" value="NZ_JAHLQK010000001.1"/>
</dbReference>
<dbReference type="InterPro" id="IPR003593">
    <property type="entry name" value="AAA+_ATPase"/>
</dbReference>
<feature type="domain" description="ABC transporter" evidence="4">
    <location>
        <begin position="4"/>
        <end position="229"/>
    </location>
</feature>
<evidence type="ECO:0000313" key="6">
    <source>
        <dbReference type="Proteomes" id="UP000779508"/>
    </source>
</evidence>
<keyword evidence="2" id="KW-0547">Nucleotide-binding</keyword>
<dbReference type="PROSITE" id="PS50893">
    <property type="entry name" value="ABC_TRANSPORTER_2"/>
    <property type="match status" value="1"/>
</dbReference>
<evidence type="ECO:0000313" key="5">
    <source>
        <dbReference type="EMBL" id="MBU5675121.1"/>
    </source>
</evidence>
<keyword evidence="1" id="KW-0813">Transport</keyword>
<dbReference type="EMBL" id="JAHLQK010000001">
    <property type="protein sequence ID" value="MBU5675121.1"/>
    <property type="molecule type" value="Genomic_DNA"/>
</dbReference>
<dbReference type="Proteomes" id="UP000779508">
    <property type="component" value="Unassembled WGS sequence"/>
</dbReference>
<keyword evidence="6" id="KW-1185">Reference proteome</keyword>
<reference evidence="5 6" key="1">
    <citation type="submission" date="2021-06" db="EMBL/GenBank/DDBJ databases">
        <authorList>
            <person name="Sun Q."/>
            <person name="Li D."/>
        </authorList>
    </citation>
    <scope>NUCLEOTIDE SEQUENCE [LARGE SCALE GENOMIC DNA]</scope>
    <source>
        <strain evidence="5 6">MSJ-5</strain>
    </source>
</reference>
<name>A0ABS6G1A4_9FIRM</name>
<dbReference type="InterPro" id="IPR051782">
    <property type="entry name" value="ABC_Transporter_VariousFunc"/>
</dbReference>
<dbReference type="GO" id="GO:0005524">
    <property type="term" value="F:ATP binding"/>
    <property type="evidence" value="ECO:0007669"/>
    <property type="project" value="UniProtKB-KW"/>
</dbReference>
<proteinExistence type="predicted"/>
<organism evidence="5 6">
    <name type="scientific">Alkaliphilus flagellatus</name>
    <dbReference type="NCBI Taxonomy" id="2841507"/>
    <lineage>
        <taxon>Bacteria</taxon>
        <taxon>Bacillati</taxon>
        <taxon>Bacillota</taxon>
        <taxon>Clostridia</taxon>
        <taxon>Peptostreptococcales</taxon>
        <taxon>Natronincolaceae</taxon>
        <taxon>Alkaliphilus</taxon>
    </lineage>
</organism>
<evidence type="ECO:0000256" key="3">
    <source>
        <dbReference type="ARBA" id="ARBA00022840"/>
    </source>
</evidence>
<accession>A0ABS6G1A4</accession>
<evidence type="ECO:0000256" key="2">
    <source>
        <dbReference type="ARBA" id="ARBA00022741"/>
    </source>
</evidence>